<dbReference type="Proteomes" id="UP000195378">
    <property type="component" value="Chromosome"/>
</dbReference>
<keyword evidence="12 18" id="KW-1133">Transmembrane helix</keyword>
<evidence type="ECO:0000259" key="20">
    <source>
        <dbReference type="Pfam" id="PF00912"/>
    </source>
</evidence>
<dbReference type="AlphaFoldDB" id="A0A089RU92"/>
<dbReference type="Proteomes" id="UP000029488">
    <property type="component" value="Chromosome"/>
</dbReference>
<dbReference type="NCBIfam" id="TIGR02074">
    <property type="entry name" value="PBP_1a_fam"/>
    <property type="match status" value="1"/>
</dbReference>
<evidence type="ECO:0000256" key="13">
    <source>
        <dbReference type="ARBA" id="ARBA00023136"/>
    </source>
</evidence>
<gene>
    <name evidence="21" type="primary">mrcA</name>
    <name evidence="22" type="ORF">B7R82_06845</name>
    <name evidence="21" type="ORF">LSJ_0504</name>
</gene>
<name>A0A089RU92_9LACO</name>
<dbReference type="EMBL" id="CP020858">
    <property type="protein sequence ID" value="ARU19724.1"/>
    <property type="molecule type" value="Genomic_DNA"/>
</dbReference>
<evidence type="ECO:0000256" key="6">
    <source>
        <dbReference type="ARBA" id="ARBA00022676"/>
    </source>
</evidence>
<dbReference type="SUPFAM" id="SSF56601">
    <property type="entry name" value="beta-lactamase/transpeptidase-like"/>
    <property type="match status" value="1"/>
</dbReference>
<keyword evidence="3" id="KW-1003">Cell membrane</keyword>
<keyword evidence="13 18" id="KW-0472">Membrane</keyword>
<evidence type="ECO:0000256" key="15">
    <source>
        <dbReference type="ARBA" id="ARBA00023316"/>
    </source>
</evidence>
<keyword evidence="7" id="KW-0808">Transferase</keyword>
<keyword evidence="4 22" id="KW-0121">Carboxypeptidase</keyword>
<dbReference type="EMBL" id="CP007646">
    <property type="protein sequence ID" value="AIR10202.1"/>
    <property type="molecule type" value="Genomic_DNA"/>
</dbReference>
<evidence type="ECO:0000256" key="12">
    <source>
        <dbReference type="ARBA" id="ARBA00022989"/>
    </source>
</evidence>
<evidence type="ECO:0000256" key="2">
    <source>
        <dbReference type="ARBA" id="ARBA00007739"/>
    </source>
</evidence>
<evidence type="ECO:0000256" key="18">
    <source>
        <dbReference type="SAM" id="Phobius"/>
    </source>
</evidence>
<evidence type="ECO:0000313" key="21">
    <source>
        <dbReference type="EMBL" id="AIR10202.1"/>
    </source>
</evidence>
<accession>A0A089RU92</accession>
<dbReference type="PANTHER" id="PTHR32282">
    <property type="entry name" value="BINDING PROTEIN TRANSPEPTIDASE, PUTATIVE-RELATED"/>
    <property type="match status" value="1"/>
</dbReference>
<evidence type="ECO:0000259" key="19">
    <source>
        <dbReference type="Pfam" id="PF00905"/>
    </source>
</evidence>
<evidence type="ECO:0000256" key="4">
    <source>
        <dbReference type="ARBA" id="ARBA00022645"/>
    </source>
</evidence>
<evidence type="ECO:0000256" key="9">
    <source>
        <dbReference type="ARBA" id="ARBA00022801"/>
    </source>
</evidence>
<dbReference type="InterPro" id="IPR001264">
    <property type="entry name" value="Glyco_trans_51"/>
</dbReference>
<comment type="catalytic activity">
    <reaction evidence="16">
        <text>Preferential cleavage: (Ac)2-L-Lys-D-Ala-|-D-Ala. Also transpeptidation of peptidyl-alanyl moieties that are N-acyl substituents of D-alanine.</text>
        <dbReference type="EC" id="3.4.16.4"/>
    </reaction>
</comment>
<keyword evidence="11" id="KW-0573">Peptidoglycan synthesis</keyword>
<keyword evidence="6" id="KW-0328">Glycosyltransferase</keyword>
<evidence type="ECO:0000256" key="1">
    <source>
        <dbReference type="ARBA" id="ARBA00007090"/>
    </source>
</evidence>
<evidence type="ECO:0000313" key="24">
    <source>
        <dbReference type="Proteomes" id="UP000195378"/>
    </source>
</evidence>
<dbReference type="FunFam" id="1.10.3810.10:FF:000001">
    <property type="entry name" value="Penicillin-binding protein 1A"/>
    <property type="match status" value="1"/>
</dbReference>
<keyword evidence="15" id="KW-0961">Cell wall biogenesis/degradation</keyword>
<keyword evidence="9" id="KW-0378">Hydrolase</keyword>
<evidence type="ECO:0000313" key="22">
    <source>
        <dbReference type="EMBL" id="ARU19724.1"/>
    </source>
</evidence>
<dbReference type="InterPro" id="IPR036950">
    <property type="entry name" value="PBP_transglycosylase"/>
</dbReference>
<organism evidence="21 23">
    <name type="scientific">Ligilactobacillus salivarius</name>
    <dbReference type="NCBI Taxonomy" id="1624"/>
    <lineage>
        <taxon>Bacteria</taxon>
        <taxon>Bacillati</taxon>
        <taxon>Bacillota</taxon>
        <taxon>Bacilli</taxon>
        <taxon>Lactobacillales</taxon>
        <taxon>Lactobacillaceae</taxon>
        <taxon>Ligilactobacillus</taxon>
    </lineage>
</organism>
<dbReference type="KEGG" id="lsj:LSJ_0504"/>
<dbReference type="Pfam" id="PF00905">
    <property type="entry name" value="Transpeptidase"/>
    <property type="match status" value="1"/>
</dbReference>
<dbReference type="SUPFAM" id="SSF53955">
    <property type="entry name" value="Lysozyme-like"/>
    <property type="match status" value="1"/>
</dbReference>
<dbReference type="InterPro" id="IPR050396">
    <property type="entry name" value="Glycosyltr_51/Transpeptidase"/>
</dbReference>
<evidence type="ECO:0000256" key="16">
    <source>
        <dbReference type="ARBA" id="ARBA00034000"/>
    </source>
</evidence>
<dbReference type="InterPro" id="IPR023346">
    <property type="entry name" value="Lysozyme-like_dom_sf"/>
</dbReference>
<evidence type="ECO:0000313" key="23">
    <source>
        <dbReference type="Proteomes" id="UP000029488"/>
    </source>
</evidence>
<dbReference type="GO" id="GO:0009002">
    <property type="term" value="F:serine-type D-Ala-D-Ala carboxypeptidase activity"/>
    <property type="evidence" value="ECO:0007669"/>
    <property type="project" value="UniProtKB-EC"/>
</dbReference>
<keyword evidence="10" id="KW-0133">Cell shape</keyword>
<dbReference type="Pfam" id="PF00912">
    <property type="entry name" value="Transgly"/>
    <property type="match status" value="1"/>
</dbReference>
<evidence type="ECO:0000256" key="3">
    <source>
        <dbReference type="ARBA" id="ARBA00022475"/>
    </source>
</evidence>
<evidence type="ECO:0000256" key="11">
    <source>
        <dbReference type="ARBA" id="ARBA00022984"/>
    </source>
</evidence>
<dbReference type="GO" id="GO:0008360">
    <property type="term" value="P:regulation of cell shape"/>
    <property type="evidence" value="ECO:0007669"/>
    <property type="project" value="UniProtKB-KW"/>
</dbReference>
<reference evidence="21 23" key="1">
    <citation type="journal article" date="2014" name="BMC Genomics">
        <title>Unusual genome complexity in Lactobacillus salivarius JCM1046.</title>
        <authorList>
            <person name="Raftis E.J."/>
            <person name="Forde B.M."/>
            <person name="Claesson M.J."/>
            <person name="O'Toole P.W."/>
        </authorList>
    </citation>
    <scope>NUCLEOTIDE SEQUENCE [LARGE SCALE GENOMIC DNA]</scope>
    <source>
        <strain evidence="21 23">JCM1046</strain>
    </source>
</reference>
<feature type="transmembrane region" description="Helical" evidence="18">
    <location>
        <begin position="35"/>
        <end position="57"/>
    </location>
</feature>
<dbReference type="GO" id="GO:0008955">
    <property type="term" value="F:peptidoglycan glycosyltransferase activity"/>
    <property type="evidence" value="ECO:0007669"/>
    <property type="project" value="UniProtKB-EC"/>
</dbReference>
<dbReference type="GO" id="GO:0009252">
    <property type="term" value="P:peptidoglycan biosynthetic process"/>
    <property type="evidence" value="ECO:0007669"/>
    <property type="project" value="UniProtKB-KW"/>
</dbReference>
<evidence type="ECO:0000256" key="5">
    <source>
        <dbReference type="ARBA" id="ARBA00022670"/>
    </source>
</evidence>
<keyword evidence="5" id="KW-0645">Protease</keyword>
<evidence type="ECO:0000256" key="17">
    <source>
        <dbReference type="ARBA" id="ARBA00049902"/>
    </source>
</evidence>
<feature type="domain" description="Glycosyl transferase family 51" evidence="20">
    <location>
        <begin position="84"/>
        <end position="259"/>
    </location>
</feature>
<dbReference type="GO" id="GO:0006508">
    <property type="term" value="P:proteolysis"/>
    <property type="evidence" value="ECO:0007669"/>
    <property type="project" value="UniProtKB-KW"/>
</dbReference>
<reference evidence="22 24" key="2">
    <citation type="submission" date="2017-04" db="EMBL/GenBank/DDBJ databases">
        <title>Complete genome sequence of Lactobacillus salivarius ZLS006, a probiotic strain isolated from healthy piglet.</title>
        <authorList>
            <person name="Zhang D."/>
        </authorList>
    </citation>
    <scope>NUCLEOTIDE SEQUENCE [LARGE SCALE GENOMIC DNA]</scope>
    <source>
        <strain evidence="22 24">ZLS006</strain>
    </source>
</reference>
<dbReference type="Gene3D" id="1.10.3810.10">
    <property type="entry name" value="Biosynthetic peptidoglycan transglycosylase-like"/>
    <property type="match status" value="1"/>
</dbReference>
<dbReference type="Gene3D" id="3.40.710.10">
    <property type="entry name" value="DD-peptidase/beta-lactamase superfamily"/>
    <property type="match status" value="1"/>
</dbReference>
<proteinExistence type="inferred from homology"/>
<dbReference type="InterPro" id="IPR001460">
    <property type="entry name" value="PCN-bd_Tpept"/>
</dbReference>
<evidence type="ECO:0000256" key="10">
    <source>
        <dbReference type="ARBA" id="ARBA00022960"/>
    </source>
</evidence>
<dbReference type="Gene3D" id="6.20.370.110">
    <property type="match status" value="1"/>
</dbReference>
<comment type="catalytic activity">
    <reaction evidence="17">
        <text>[GlcNAc-(1-&gt;4)-Mur2Ac(oyl-L-Ala-gamma-D-Glu-L-Lys-D-Ala-D-Ala)](n)-di-trans,octa-cis-undecaprenyl diphosphate + beta-D-GlcNAc-(1-&gt;4)-Mur2Ac(oyl-L-Ala-gamma-D-Glu-L-Lys-D-Ala-D-Ala)-di-trans,octa-cis-undecaprenyl diphosphate = [GlcNAc-(1-&gt;4)-Mur2Ac(oyl-L-Ala-gamma-D-Glu-L-Lys-D-Ala-D-Ala)](n+1)-di-trans,octa-cis-undecaprenyl diphosphate + di-trans,octa-cis-undecaprenyl diphosphate + H(+)</text>
        <dbReference type="Rhea" id="RHEA:23708"/>
        <dbReference type="Rhea" id="RHEA-COMP:9602"/>
        <dbReference type="Rhea" id="RHEA-COMP:9603"/>
        <dbReference type="ChEBI" id="CHEBI:15378"/>
        <dbReference type="ChEBI" id="CHEBI:58405"/>
        <dbReference type="ChEBI" id="CHEBI:60033"/>
        <dbReference type="ChEBI" id="CHEBI:78435"/>
        <dbReference type="EC" id="2.4.99.28"/>
    </reaction>
</comment>
<sequence>MKIKDFFEKIKDDLLANSRIFGSWFKKKWTRYQGWRWLTIVFLSIFFLISSYGVFLAKKTNVRGLKSALQTSTEIYDYKGQKAGALYSQKGTWVPLDKISDNVQNAVLSTEDRNFYHEYGFSITGIGRATLLYAKNKILHRDYISGGGSTLTQQLVKNAFLSQEQTFSRKIKEIFIAMQVENDYSKKDILAMYLNNAYFGNGVWGVEDAAEKYFGVHASELSVPQAATLAGMLKSPTAYNPIDHPQASRDRRNVVLGLMEDNKKLSTEQVSQYQATPMTTNDNYQYTSSYRYPYYFDAVINEAMNRYGLSETDIMNRGYKIYTSLNQNYQNEMQDDFADSSLFPYNAEDGTKAQGASIAINPQNGGVVAVVGGREGTHVFRGYNRGTQLVRSPGSTIKPLAVYTPALQSGYHYDTDVKDELKAYGKDKYEPHNWNDVYSGEIPMYQALAESKNTSAVWLLNKIGVSKGYKSVEKFGIKLTSDDENLSLALGGLKKGVSPYQMANAYTAFANGGKLYTAHFITKIVDAQGKVIVDNTENDSKKIMTKKIANEMTSMMMDVYRTGGTGQYASPSGYTIAGKTGSTESLTASNSSNENDHWYIGYTPDVVVATWVGFDSTKYSLSEEGIRGGASLFKNEMEGILPHTAGNTFTVKPASTMVAQESGASSSSSNVWDTFRKAGETLDDSFSKSASDWGSKASSLFDQGKQKLQEWFGQ</sequence>
<dbReference type="InterPro" id="IPR012338">
    <property type="entry name" value="Beta-lactam/transpept-like"/>
</dbReference>
<dbReference type="RefSeq" id="WP_044004645.1">
    <property type="nucleotide sequence ID" value="NZ_CP007646.1"/>
</dbReference>
<dbReference type="PANTHER" id="PTHR32282:SF32">
    <property type="entry name" value="PENICILLIN-BINDING PROTEIN 2A"/>
    <property type="match status" value="1"/>
</dbReference>
<protein>
    <submittedName>
        <fullName evidence="22">Carboxypeptidase</fullName>
    </submittedName>
    <submittedName>
        <fullName evidence="21">Multimodular transpeptidase-transglycosylase PBP 2A</fullName>
    </submittedName>
</protein>
<dbReference type="GO" id="GO:0030288">
    <property type="term" value="C:outer membrane-bounded periplasmic space"/>
    <property type="evidence" value="ECO:0007669"/>
    <property type="project" value="TreeGrafter"/>
</dbReference>
<keyword evidence="14" id="KW-0511">Multifunctional enzyme</keyword>
<comment type="similarity">
    <text evidence="1">In the C-terminal section; belongs to the transpeptidase family.</text>
</comment>
<dbReference type="GO" id="GO:0071555">
    <property type="term" value="P:cell wall organization"/>
    <property type="evidence" value="ECO:0007669"/>
    <property type="project" value="UniProtKB-KW"/>
</dbReference>
<dbReference type="GO" id="GO:0008658">
    <property type="term" value="F:penicillin binding"/>
    <property type="evidence" value="ECO:0007669"/>
    <property type="project" value="InterPro"/>
</dbReference>
<comment type="similarity">
    <text evidence="2">In the N-terminal section; belongs to the glycosyltransferase 51 family.</text>
</comment>
<evidence type="ECO:0000256" key="7">
    <source>
        <dbReference type="ARBA" id="ARBA00022679"/>
    </source>
</evidence>
<evidence type="ECO:0000256" key="14">
    <source>
        <dbReference type="ARBA" id="ARBA00023268"/>
    </source>
</evidence>
<keyword evidence="8 18" id="KW-0812">Transmembrane</keyword>
<feature type="domain" description="Penicillin-binding protein transpeptidase" evidence="19">
    <location>
        <begin position="356"/>
        <end position="618"/>
    </location>
</feature>
<evidence type="ECO:0000256" key="8">
    <source>
        <dbReference type="ARBA" id="ARBA00022692"/>
    </source>
</evidence>